<sequence length="115" mass="13140">MTRNARSSQHLDLLTFTAQIASSLCCAGKPIELTRRRRKPGTVTAKATKTKEDRLFTISLRLDICNDEVAHWPAAGDKKKRCKFCSAIVNFYCAKCNMHLCLTQKKSCFRQYHEN</sequence>
<dbReference type="OrthoDB" id="122438at2759"/>
<evidence type="ECO:0000313" key="2">
    <source>
        <dbReference type="Proteomes" id="UP000055024"/>
    </source>
</evidence>
<name>A0A0V1HFG2_9BILA</name>
<reference evidence="1 2" key="1">
    <citation type="submission" date="2015-01" db="EMBL/GenBank/DDBJ databases">
        <title>Evolution of Trichinella species and genotypes.</title>
        <authorList>
            <person name="Korhonen P.K."/>
            <person name="Edoardo P."/>
            <person name="Giuseppe L.R."/>
            <person name="Gasser R.B."/>
        </authorList>
    </citation>
    <scope>NUCLEOTIDE SEQUENCE [LARGE SCALE GENOMIC DNA]</scope>
    <source>
        <strain evidence="1">ISS1029</strain>
    </source>
</reference>
<dbReference type="PANTHER" id="PTHR47272">
    <property type="entry name" value="DDE_TNP_1_7 DOMAIN-CONTAINING PROTEIN"/>
    <property type="match status" value="1"/>
</dbReference>
<dbReference type="STRING" id="268475.A0A0V1HFG2"/>
<proteinExistence type="predicted"/>
<evidence type="ECO:0000313" key="1">
    <source>
        <dbReference type="EMBL" id="KRZ08898.1"/>
    </source>
</evidence>
<dbReference type="AlphaFoldDB" id="A0A0V1HFG2"/>
<dbReference type="Proteomes" id="UP000055024">
    <property type="component" value="Unassembled WGS sequence"/>
</dbReference>
<dbReference type="PANTHER" id="PTHR47272:SF1">
    <property type="entry name" value="PIGGYBAC TRANSPOSABLE ELEMENT-DERIVED PROTEIN 3-LIKE"/>
    <property type="match status" value="1"/>
</dbReference>
<protein>
    <submittedName>
        <fullName evidence="1">Uncharacterized protein</fullName>
    </submittedName>
</protein>
<comment type="caution">
    <text evidence="1">The sequence shown here is derived from an EMBL/GenBank/DDBJ whole genome shotgun (WGS) entry which is preliminary data.</text>
</comment>
<accession>A0A0V1HFG2</accession>
<gene>
    <name evidence="1" type="ORF">T11_5493</name>
</gene>
<organism evidence="1 2">
    <name type="scientific">Trichinella zimbabwensis</name>
    <dbReference type="NCBI Taxonomy" id="268475"/>
    <lineage>
        <taxon>Eukaryota</taxon>
        <taxon>Metazoa</taxon>
        <taxon>Ecdysozoa</taxon>
        <taxon>Nematoda</taxon>
        <taxon>Enoplea</taxon>
        <taxon>Dorylaimia</taxon>
        <taxon>Trichinellida</taxon>
        <taxon>Trichinellidae</taxon>
        <taxon>Trichinella</taxon>
    </lineage>
</organism>
<keyword evidence="2" id="KW-1185">Reference proteome</keyword>
<dbReference type="EMBL" id="JYDP01000080">
    <property type="protein sequence ID" value="KRZ08898.1"/>
    <property type="molecule type" value="Genomic_DNA"/>
</dbReference>